<dbReference type="AlphaFoldDB" id="A0A176W4Z6"/>
<evidence type="ECO:0000256" key="1">
    <source>
        <dbReference type="SAM" id="MobiDB-lite"/>
    </source>
</evidence>
<keyword evidence="3" id="KW-1185">Reference proteome</keyword>
<dbReference type="Proteomes" id="UP000077202">
    <property type="component" value="Unassembled WGS sequence"/>
</dbReference>
<feature type="compositionally biased region" description="Basic and acidic residues" evidence="1">
    <location>
        <begin position="22"/>
        <end position="33"/>
    </location>
</feature>
<accession>A0A176W4Z6</accession>
<proteinExistence type="predicted"/>
<feature type="region of interest" description="Disordered" evidence="1">
    <location>
        <begin position="194"/>
        <end position="223"/>
    </location>
</feature>
<reference evidence="2" key="1">
    <citation type="submission" date="2016-03" db="EMBL/GenBank/DDBJ databases">
        <title>Mechanisms controlling the formation of the plant cell surface in tip-growing cells are functionally conserved among land plants.</title>
        <authorList>
            <person name="Honkanen S."/>
            <person name="Jones V.A."/>
            <person name="Morieri G."/>
            <person name="Champion C."/>
            <person name="Hetherington A.J."/>
            <person name="Kelly S."/>
            <person name="Saint-Marcoux D."/>
            <person name="Proust H."/>
            <person name="Prescott H."/>
            <person name="Dolan L."/>
        </authorList>
    </citation>
    <scope>NUCLEOTIDE SEQUENCE [LARGE SCALE GENOMIC DNA]</scope>
    <source>
        <tissue evidence="2">Whole gametophyte</tissue>
    </source>
</reference>
<name>A0A176W4Z6_MARPO</name>
<dbReference type="EMBL" id="LVLJ01001769">
    <property type="protein sequence ID" value="OAE28098.1"/>
    <property type="molecule type" value="Genomic_DNA"/>
</dbReference>
<feature type="region of interest" description="Disordered" evidence="1">
    <location>
        <begin position="17"/>
        <end position="36"/>
    </location>
</feature>
<gene>
    <name evidence="2" type="ORF">AXG93_136s1130</name>
</gene>
<evidence type="ECO:0000313" key="3">
    <source>
        <dbReference type="Proteomes" id="UP000077202"/>
    </source>
</evidence>
<organism evidence="2 3">
    <name type="scientific">Marchantia polymorpha subsp. ruderalis</name>
    <dbReference type="NCBI Taxonomy" id="1480154"/>
    <lineage>
        <taxon>Eukaryota</taxon>
        <taxon>Viridiplantae</taxon>
        <taxon>Streptophyta</taxon>
        <taxon>Embryophyta</taxon>
        <taxon>Marchantiophyta</taxon>
        <taxon>Marchantiopsida</taxon>
        <taxon>Marchantiidae</taxon>
        <taxon>Marchantiales</taxon>
        <taxon>Marchantiaceae</taxon>
        <taxon>Marchantia</taxon>
    </lineage>
</organism>
<protein>
    <submittedName>
        <fullName evidence="2">Uncharacterized protein</fullName>
    </submittedName>
</protein>
<evidence type="ECO:0000313" key="2">
    <source>
        <dbReference type="EMBL" id="OAE28098.1"/>
    </source>
</evidence>
<sequence>MGDLPWHHPLALLWSAQGGTEGGREGDGGKKIGEPPCSWNLHKESTSEQSRVSTIIGRVALDEIDGLDRIATSDVDPLRAGAHVRFGQMALRGFVCCPLPADMAQEPHSAEPGDSFGFGSCGFGGARSEVRADGSHARAQPRSTEGRSLDFRRRGLSGELMWPEGDWDDPIEGFSDLEARSRAYCLIRFQVSSGSDRAPRAQRSYAVSRFPQRERSGGWAGGA</sequence>
<comment type="caution">
    <text evidence="2">The sequence shown here is derived from an EMBL/GenBank/DDBJ whole genome shotgun (WGS) entry which is preliminary data.</text>
</comment>